<evidence type="ECO:0000313" key="3">
    <source>
        <dbReference type="Proteomes" id="UP000766609"/>
    </source>
</evidence>
<reference evidence="2 3" key="1">
    <citation type="submission" date="2021-06" db="EMBL/GenBank/DDBJ databases">
        <title>44 bacteria genomes isolated from Dapeng, Shenzhen.</title>
        <authorList>
            <person name="Zheng W."/>
            <person name="Yu S."/>
            <person name="Huang Y."/>
        </authorList>
    </citation>
    <scope>NUCLEOTIDE SEQUENCE [LARGE SCALE GENOMIC DNA]</scope>
    <source>
        <strain evidence="2 3">DP5N14-6</strain>
    </source>
</reference>
<feature type="chain" id="PRO_5045600762" evidence="1">
    <location>
        <begin position="22"/>
        <end position="79"/>
    </location>
</feature>
<comment type="caution">
    <text evidence="2">The sequence shown here is derived from an EMBL/GenBank/DDBJ whole genome shotgun (WGS) entry which is preliminary data.</text>
</comment>
<keyword evidence="1" id="KW-0732">Signal</keyword>
<evidence type="ECO:0000256" key="1">
    <source>
        <dbReference type="SAM" id="SignalP"/>
    </source>
</evidence>
<sequence>MMRKLFSLVAILAFGYSLAQAGEIRRVCTTSSQASQNMGKCRVSPYNDGDMCFFDNGTGTPCNGTLAAEKKDPPPSMGG</sequence>
<organism evidence="2 3">
    <name type="scientific">Algoriphagus marincola</name>
    <dbReference type="NCBI Taxonomy" id="264027"/>
    <lineage>
        <taxon>Bacteria</taxon>
        <taxon>Pseudomonadati</taxon>
        <taxon>Bacteroidota</taxon>
        <taxon>Cytophagia</taxon>
        <taxon>Cytophagales</taxon>
        <taxon>Cyclobacteriaceae</taxon>
        <taxon>Algoriphagus</taxon>
    </lineage>
</organism>
<name>A0ABS7N887_9BACT</name>
<dbReference type="EMBL" id="JAHVHP010000002">
    <property type="protein sequence ID" value="MBY5952133.1"/>
    <property type="molecule type" value="Genomic_DNA"/>
</dbReference>
<accession>A0ABS7N887</accession>
<gene>
    <name evidence="2" type="ORF">KUV23_14180</name>
</gene>
<dbReference type="Proteomes" id="UP000766609">
    <property type="component" value="Unassembled WGS sequence"/>
</dbReference>
<dbReference type="RefSeq" id="WP_222584565.1">
    <property type="nucleotide sequence ID" value="NZ_JAHVHP010000002.1"/>
</dbReference>
<proteinExistence type="predicted"/>
<protein>
    <submittedName>
        <fullName evidence="2">Uncharacterized protein</fullName>
    </submittedName>
</protein>
<feature type="signal peptide" evidence="1">
    <location>
        <begin position="1"/>
        <end position="21"/>
    </location>
</feature>
<keyword evidence="3" id="KW-1185">Reference proteome</keyword>
<evidence type="ECO:0000313" key="2">
    <source>
        <dbReference type="EMBL" id="MBY5952133.1"/>
    </source>
</evidence>